<evidence type="ECO:0000313" key="3">
    <source>
        <dbReference type="EMBL" id="AVH45075.1"/>
    </source>
</evidence>
<dbReference type="GO" id="GO:0004252">
    <property type="term" value="F:serine-type endopeptidase activity"/>
    <property type="evidence" value="ECO:0007669"/>
    <property type="project" value="InterPro"/>
</dbReference>
<dbReference type="Proteomes" id="UP000237717">
    <property type="component" value="Chromosome II"/>
</dbReference>
<evidence type="ECO:0000256" key="1">
    <source>
        <dbReference type="ARBA" id="ARBA00022801"/>
    </source>
</evidence>
<dbReference type="PANTHER" id="PTHR43265:SF1">
    <property type="entry name" value="ESTERASE ESTD"/>
    <property type="match status" value="1"/>
</dbReference>
<dbReference type="PANTHER" id="PTHR43265">
    <property type="entry name" value="ESTERASE ESTD"/>
    <property type="match status" value="1"/>
</dbReference>
<dbReference type="EMBL" id="CP026925">
    <property type="protein sequence ID" value="AVH45075.1"/>
    <property type="molecule type" value="Genomic_DNA"/>
</dbReference>
<dbReference type="InterPro" id="IPR002471">
    <property type="entry name" value="Pept_S9_AS"/>
</dbReference>
<dbReference type="PROSITE" id="PS00708">
    <property type="entry name" value="PRO_ENDOPEP_SER"/>
    <property type="match status" value="1"/>
</dbReference>
<feature type="domain" description="Serine aminopeptidase S33" evidence="2">
    <location>
        <begin position="52"/>
        <end position="154"/>
    </location>
</feature>
<protein>
    <submittedName>
        <fullName evidence="3">Peptidase</fullName>
    </submittedName>
</protein>
<dbReference type="Pfam" id="PF12146">
    <property type="entry name" value="Hydrolase_4"/>
    <property type="match status" value="1"/>
</dbReference>
<dbReference type="InterPro" id="IPR022742">
    <property type="entry name" value="Hydrolase_4"/>
</dbReference>
<sequence>MTEEETINFKVDGQQVIGTLRMPEKVEGPFYLLLHGFGGSRDELSIASTGEGIFAYVARTLAALGIPSLRIDFRGSGDSDGHFSDTTYSKQVEDAVAAMEFLDSRTASSQMGIIVLGWSQGGLVAAIAAAQTKRPAGVALWAAVAEPKVSFPKLIGVEVYNRGLNSATPTDLIVPWGATLSVGPDFFAEVENVAPLSEIGAFPGPLFIAEGTLDMDIPAGSAQRYASAHNGLNRVWTAPMNHIFNTDKGTATLEKLIDATVAFFREAGSLSQTRPCP</sequence>
<dbReference type="InterPro" id="IPR053145">
    <property type="entry name" value="AB_hydrolase_Est10"/>
</dbReference>
<dbReference type="GO" id="GO:0052689">
    <property type="term" value="F:carboxylic ester hydrolase activity"/>
    <property type="evidence" value="ECO:0007669"/>
    <property type="project" value="TreeGrafter"/>
</dbReference>
<evidence type="ECO:0000313" key="4">
    <source>
        <dbReference type="Proteomes" id="UP000237717"/>
    </source>
</evidence>
<evidence type="ECO:0000259" key="2">
    <source>
        <dbReference type="Pfam" id="PF12146"/>
    </source>
</evidence>
<name>A0A2L2LL70_AGRTU</name>
<dbReference type="GO" id="GO:0006508">
    <property type="term" value="P:proteolysis"/>
    <property type="evidence" value="ECO:0007669"/>
    <property type="project" value="InterPro"/>
</dbReference>
<dbReference type="AlphaFoldDB" id="A0A2L2LL70"/>
<dbReference type="Gene3D" id="3.40.50.1820">
    <property type="entry name" value="alpha/beta hydrolase"/>
    <property type="match status" value="1"/>
</dbReference>
<dbReference type="InterPro" id="IPR029058">
    <property type="entry name" value="AB_hydrolase_fold"/>
</dbReference>
<organism evidence="3 4">
    <name type="scientific">Agrobacterium tumefaciens</name>
    <dbReference type="NCBI Taxonomy" id="358"/>
    <lineage>
        <taxon>Bacteria</taxon>
        <taxon>Pseudomonadati</taxon>
        <taxon>Pseudomonadota</taxon>
        <taxon>Alphaproteobacteria</taxon>
        <taxon>Hyphomicrobiales</taxon>
        <taxon>Rhizobiaceae</taxon>
        <taxon>Rhizobium/Agrobacterium group</taxon>
        <taxon>Agrobacterium</taxon>
        <taxon>Agrobacterium tumefaciens complex</taxon>
    </lineage>
</organism>
<proteinExistence type="predicted"/>
<dbReference type="SUPFAM" id="SSF53474">
    <property type="entry name" value="alpha/beta-Hydrolases"/>
    <property type="match status" value="1"/>
</dbReference>
<dbReference type="RefSeq" id="WP_104680188.1">
    <property type="nucleotide sequence ID" value="NZ_CP026925.1"/>
</dbReference>
<accession>A0A2L2LL70</accession>
<gene>
    <name evidence="3" type="ORF">At1D1609_50360</name>
</gene>
<keyword evidence="1" id="KW-0378">Hydrolase</keyword>
<reference evidence="3 4" key="1">
    <citation type="submission" date="2018-02" db="EMBL/GenBank/DDBJ databases">
        <title>Complete genome sequence of Agrobacterium tumefaciens 1D1609.</title>
        <authorList>
            <person name="Cho S.-T."/>
            <person name="Haryono M."/>
            <person name="Chang H.-H."/>
            <person name="Santos M.N."/>
            <person name="Lai E.-M."/>
            <person name="Kuo C.-H."/>
        </authorList>
    </citation>
    <scope>NUCLEOTIDE SEQUENCE [LARGE SCALE GENOMIC DNA]</scope>
    <source>
        <strain evidence="3 4">1D1609</strain>
    </source>
</reference>